<evidence type="ECO:0000256" key="3">
    <source>
        <dbReference type="ARBA" id="ARBA00022679"/>
    </source>
</evidence>
<dbReference type="OrthoDB" id="63267at2759"/>
<dbReference type="InterPro" id="IPR000961">
    <property type="entry name" value="AGC-kinase_C"/>
</dbReference>
<dbReference type="InterPro" id="IPR017892">
    <property type="entry name" value="Pkinase_C"/>
</dbReference>
<evidence type="ECO:0000313" key="11">
    <source>
        <dbReference type="Proteomes" id="UP000076874"/>
    </source>
</evidence>
<dbReference type="Gene3D" id="1.10.510.10">
    <property type="entry name" value="Transferase(Phosphotransferase) domain 1"/>
    <property type="match status" value="1"/>
</dbReference>
<dbReference type="PROSITE" id="PS00108">
    <property type="entry name" value="PROTEIN_KINASE_ST"/>
    <property type="match status" value="1"/>
</dbReference>
<feature type="domain" description="AGC-kinase C-terminal" evidence="9">
    <location>
        <begin position="575"/>
        <end position="672"/>
    </location>
</feature>
<dbReference type="SMART" id="SM00220">
    <property type="entry name" value="S_TKc"/>
    <property type="match status" value="1"/>
</dbReference>
<dbReference type="FunFam" id="1.10.510.10:FF:000048">
    <property type="entry name" value="Protein kinase C"/>
    <property type="match status" value="1"/>
</dbReference>
<reference evidence="10 11" key="1">
    <citation type="journal article" date="2016" name="Genome Biol. Evol.">
        <title>Divergent and convergent evolution of fungal pathogenicity.</title>
        <authorList>
            <person name="Shang Y."/>
            <person name="Xiao G."/>
            <person name="Zheng P."/>
            <person name="Cen K."/>
            <person name="Zhan S."/>
            <person name="Wang C."/>
        </authorList>
    </citation>
    <scope>NUCLEOTIDE SEQUENCE [LARGE SCALE GENOMIC DNA]</scope>
    <source>
        <strain evidence="10 11">RCEF 264</strain>
    </source>
</reference>
<evidence type="ECO:0000256" key="7">
    <source>
        <dbReference type="SAM" id="MobiDB-lite"/>
    </source>
</evidence>
<evidence type="ECO:0000256" key="1">
    <source>
        <dbReference type="ARBA" id="ARBA00022527"/>
    </source>
</evidence>
<dbReference type="Gene3D" id="3.30.200.20">
    <property type="entry name" value="Phosphorylase Kinase, domain 1"/>
    <property type="match status" value="1"/>
</dbReference>
<dbReference type="AlphaFoldDB" id="A0A168A0B4"/>
<dbReference type="PROSITE" id="PS51285">
    <property type="entry name" value="AGC_KINASE_CTER"/>
    <property type="match status" value="1"/>
</dbReference>
<dbReference type="Pfam" id="PF00069">
    <property type="entry name" value="Pkinase"/>
    <property type="match status" value="1"/>
</dbReference>
<evidence type="ECO:0000256" key="4">
    <source>
        <dbReference type="ARBA" id="ARBA00022741"/>
    </source>
</evidence>
<keyword evidence="2" id="KW-0597">Phosphoprotein</keyword>
<sequence length="678" mass="73716">MDAPPPALTTVRGFHGTPVTSGDEDSDYGVGGNGRAASRRGRKKRLSGLDDVVMLRPTGSPAVSGIAKLRMQLEPLSLDTSAASSRASSPAAKTAPRTPLPAAARPASVIANRIASPLSPEKQQRQHHQHESNQSNGSSQSSRDGQNNNTLPVGNGHLGSSSPCKTTSSDISRAPTNRSSRSTSHDDGRVSSNTSGDESTEAEAKGRDGTTSYVIRLENDFVSESVREEDRRAVDDASAIDAGGDHRFAIFDADIDTTAIAADTTGERDATKVDVEGDAGRGESTKEPLPRKKMTADDFEPLRCLGKGSYGTVLLVKQHSTGRLYAQKQFKKASLVVHKKLVEQTKTERQILESVNRHPFVVKLYYAFQDREKLYLILEYGQGGELFTHLSTERMFSEATAAFYMAEMVLALSHLHSTLGVVYRDLKPENCLLDAEGHLLLTDFGLSKVALPGARDRAASGATDDTDDACCHSMLGTVEYMAPEVVQGHKYGRAVDWWSLGALGYDLLTGNPPFRGRNNAKIQENIVRQKLVLPYFLSPDAKDLLTRLLRKEPRKRLGASMPKDLAVIKGHRFFRKIDWSRLSARELEPPIQPVITDPELAENFASEFTELPLSPVMSPTSRVDKDAYWSSPMSPRGRGRSILGGGAISGSIKDDPFGGFSFVASTSLLNESNFPVFE</sequence>
<evidence type="ECO:0000259" key="9">
    <source>
        <dbReference type="PROSITE" id="PS51285"/>
    </source>
</evidence>
<keyword evidence="5 10" id="KW-0418">Kinase</keyword>
<feature type="region of interest" description="Disordered" evidence="7">
    <location>
        <begin position="80"/>
        <end position="106"/>
    </location>
</feature>
<dbReference type="InterPro" id="IPR000719">
    <property type="entry name" value="Prot_kinase_dom"/>
</dbReference>
<feature type="region of interest" description="Disordered" evidence="7">
    <location>
        <begin position="118"/>
        <end position="211"/>
    </location>
</feature>
<dbReference type="EMBL" id="AZHD01000001">
    <property type="protein sequence ID" value="OAA68096.1"/>
    <property type="molecule type" value="Genomic_DNA"/>
</dbReference>
<dbReference type="PROSITE" id="PS50011">
    <property type="entry name" value="PROTEIN_KINASE_DOM"/>
    <property type="match status" value="1"/>
</dbReference>
<evidence type="ECO:0000313" key="10">
    <source>
        <dbReference type="EMBL" id="OAA68096.1"/>
    </source>
</evidence>
<dbReference type="GO" id="GO:0004674">
    <property type="term" value="F:protein serine/threonine kinase activity"/>
    <property type="evidence" value="ECO:0007669"/>
    <property type="project" value="UniProtKB-KW"/>
</dbReference>
<dbReference type="STRING" id="1081102.A0A168A0B4"/>
<feature type="compositionally biased region" description="Low complexity" evidence="7">
    <location>
        <begin position="132"/>
        <end position="149"/>
    </location>
</feature>
<dbReference type="Pfam" id="PF00433">
    <property type="entry name" value="Pkinase_C"/>
    <property type="match status" value="1"/>
</dbReference>
<dbReference type="InterPro" id="IPR045270">
    <property type="entry name" value="STKc_AGC"/>
</dbReference>
<keyword evidence="4" id="KW-0547">Nucleotide-binding</keyword>
<protein>
    <submittedName>
        <fullName evidence="10">Serine/threonine-protein kinase psk1</fullName>
    </submittedName>
</protein>
<keyword evidence="11" id="KW-1185">Reference proteome</keyword>
<dbReference type="SMART" id="SM00133">
    <property type="entry name" value="S_TK_X"/>
    <property type="match status" value="1"/>
</dbReference>
<gene>
    <name evidence="10" type="ORF">SPI_00291</name>
</gene>
<dbReference type="InterPro" id="IPR008271">
    <property type="entry name" value="Ser/Thr_kinase_AS"/>
</dbReference>
<dbReference type="GO" id="GO:0005524">
    <property type="term" value="F:ATP binding"/>
    <property type="evidence" value="ECO:0007669"/>
    <property type="project" value="UniProtKB-KW"/>
</dbReference>
<dbReference type="CDD" id="cd05123">
    <property type="entry name" value="STKc_AGC"/>
    <property type="match status" value="1"/>
</dbReference>
<evidence type="ECO:0000259" key="8">
    <source>
        <dbReference type="PROSITE" id="PS50011"/>
    </source>
</evidence>
<feature type="region of interest" description="Disordered" evidence="7">
    <location>
        <begin position="1"/>
        <end position="44"/>
    </location>
</feature>
<evidence type="ECO:0000256" key="2">
    <source>
        <dbReference type="ARBA" id="ARBA00022553"/>
    </source>
</evidence>
<dbReference type="SUPFAM" id="SSF56112">
    <property type="entry name" value="Protein kinase-like (PK-like)"/>
    <property type="match status" value="1"/>
</dbReference>
<dbReference type="FunFam" id="3.30.200.20:FF:000222">
    <property type="entry name" value="Serine/threonine-protein kinase psk1"/>
    <property type="match status" value="1"/>
</dbReference>
<dbReference type="Proteomes" id="UP000076874">
    <property type="component" value="Unassembled WGS sequence"/>
</dbReference>
<feature type="domain" description="Protein kinase" evidence="8">
    <location>
        <begin position="299"/>
        <end position="574"/>
    </location>
</feature>
<evidence type="ECO:0000256" key="5">
    <source>
        <dbReference type="ARBA" id="ARBA00022777"/>
    </source>
</evidence>
<organism evidence="10 11">
    <name type="scientific">Niveomyces insectorum RCEF 264</name>
    <dbReference type="NCBI Taxonomy" id="1081102"/>
    <lineage>
        <taxon>Eukaryota</taxon>
        <taxon>Fungi</taxon>
        <taxon>Dikarya</taxon>
        <taxon>Ascomycota</taxon>
        <taxon>Pezizomycotina</taxon>
        <taxon>Sordariomycetes</taxon>
        <taxon>Hypocreomycetidae</taxon>
        <taxon>Hypocreales</taxon>
        <taxon>Cordycipitaceae</taxon>
        <taxon>Niveomyces</taxon>
    </lineage>
</organism>
<feature type="region of interest" description="Disordered" evidence="7">
    <location>
        <begin position="268"/>
        <end position="291"/>
    </location>
</feature>
<dbReference type="PANTHER" id="PTHR24351">
    <property type="entry name" value="RIBOSOMAL PROTEIN S6 KINASE"/>
    <property type="match status" value="1"/>
</dbReference>
<feature type="compositionally biased region" description="Polar residues" evidence="7">
    <location>
        <begin position="158"/>
        <end position="182"/>
    </location>
</feature>
<keyword evidence="6" id="KW-0067">ATP-binding</keyword>
<keyword evidence="3" id="KW-0808">Transferase</keyword>
<keyword evidence="1" id="KW-0723">Serine/threonine-protein kinase</keyword>
<proteinExistence type="predicted"/>
<name>A0A168A0B4_9HYPO</name>
<dbReference type="InterPro" id="IPR011009">
    <property type="entry name" value="Kinase-like_dom_sf"/>
</dbReference>
<accession>A0A168A0B4</accession>
<comment type="caution">
    <text evidence="10">The sequence shown here is derived from an EMBL/GenBank/DDBJ whole genome shotgun (WGS) entry which is preliminary data.</text>
</comment>
<evidence type="ECO:0000256" key="6">
    <source>
        <dbReference type="ARBA" id="ARBA00022840"/>
    </source>
</evidence>